<reference evidence="2" key="1">
    <citation type="journal article" date="2019" name="Plant Biotechnol. J.">
        <title>Genome sequencing of the Australian wild diploid species Gossypium australe highlights disease resistance and delayed gland morphogenesis.</title>
        <authorList>
            <person name="Cai Y."/>
            <person name="Cai X."/>
            <person name="Wang Q."/>
            <person name="Wang P."/>
            <person name="Zhang Y."/>
            <person name="Cai C."/>
            <person name="Xu Y."/>
            <person name="Wang K."/>
            <person name="Zhou Z."/>
            <person name="Wang C."/>
            <person name="Geng S."/>
            <person name="Li B."/>
            <person name="Dong Q."/>
            <person name="Hou Y."/>
            <person name="Wang H."/>
            <person name="Ai P."/>
            <person name="Liu Z."/>
            <person name="Yi F."/>
            <person name="Sun M."/>
            <person name="An G."/>
            <person name="Cheng J."/>
            <person name="Zhang Y."/>
            <person name="Shi Q."/>
            <person name="Xie Y."/>
            <person name="Shi X."/>
            <person name="Chang Y."/>
            <person name="Huang F."/>
            <person name="Chen Y."/>
            <person name="Hong S."/>
            <person name="Mi L."/>
            <person name="Sun Q."/>
            <person name="Zhang L."/>
            <person name="Zhou B."/>
            <person name="Peng R."/>
            <person name="Zhang X."/>
            <person name="Liu F."/>
        </authorList>
    </citation>
    <scope>NUCLEOTIDE SEQUENCE [LARGE SCALE GENOMIC DNA]</scope>
    <source>
        <strain evidence="2">cv. PA1801</strain>
    </source>
</reference>
<keyword evidence="1" id="KW-0695">RNA-directed DNA polymerase</keyword>
<gene>
    <name evidence="1" type="ORF">EPI10_021725</name>
</gene>
<proteinExistence type="predicted"/>
<dbReference type="Proteomes" id="UP000325315">
    <property type="component" value="Unassembled WGS sequence"/>
</dbReference>
<dbReference type="AlphaFoldDB" id="A0A5B6WIV9"/>
<dbReference type="GO" id="GO:0003964">
    <property type="term" value="F:RNA-directed DNA polymerase activity"/>
    <property type="evidence" value="ECO:0007669"/>
    <property type="project" value="UniProtKB-KW"/>
</dbReference>
<dbReference type="EMBL" id="SMMG02000003">
    <property type="protein sequence ID" value="KAA3481353.1"/>
    <property type="molecule type" value="Genomic_DNA"/>
</dbReference>
<name>A0A5B6WIV9_9ROSI</name>
<keyword evidence="2" id="KW-1185">Reference proteome</keyword>
<evidence type="ECO:0000313" key="2">
    <source>
        <dbReference type="Proteomes" id="UP000325315"/>
    </source>
</evidence>
<comment type="caution">
    <text evidence="1">The sequence shown here is derived from an EMBL/GenBank/DDBJ whole genome shotgun (WGS) entry which is preliminary data.</text>
</comment>
<accession>A0A5B6WIV9</accession>
<sequence>MNTIKCLEYRDGRMTGDVVEMVKIARDFFEHLFESKWEGREVVHIFSWVERSITNDANMMLTEKYTKKEVVRSLKDMGPTKVPGIDGFSALVFQRYWHIVGREVTLYCLEVLNEDSAFVPGRLISNKVLLAYEILDTFCQKRRGRMGLMALKLDMSKAYDRDDIVARFWWQKTHGKRGLHWCDWGKLCDLKENGGLAQVLKAKYYLQSDFMQANLKHGASYTWTSIWSARKVLQDEMCWRVGRGDKVLIFKQAWLLGLINYKLSSAIWNLDVSTVVDLINSTSREWKRDIIISTFTDVDAARILRIPLVANPQEDMMV</sequence>
<keyword evidence="1" id="KW-0808">Transferase</keyword>
<evidence type="ECO:0000313" key="1">
    <source>
        <dbReference type="EMBL" id="KAA3481353.1"/>
    </source>
</evidence>
<organism evidence="1 2">
    <name type="scientific">Gossypium australe</name>
    <dbReference type="NCBI Taxonomy" id="47621"/>
    <lineage>
        <taxon>Eukaryota</taxon>
        <taxon>Viridiplantae</taxon>
        <taxon>Streptophyta</taxon>
        <taxon>Embryophyta</taxon>
        <taxon>Tracheophyta</taxon>
        <taxon>Spermatophyta</taxon>
        <taxon>Magnoliopsida</taxon>
        <taxon>eudicotyledons</taxon>
        <taxon>Gunneridae</taxon>
        <taxon>Pentapetalae</taxon>
        <taxon>rosids</taxon>
        <taxon>malvids</taxon>
        <taxon>Malvales</taxon>
        <taxon>Malvaceae</taxon>
        <taxon>Malvoideae</taxon>
        <taxon>Gossypium</taxon>
    </lineage>
</organism>
<keyword evidence="1" id="KW-0548">Nucleotidyltransferase</keyword>
<protein>
    <submittedName>
        <fullName evidence="1">Reverse transcriptase</fullName>
    </submittedName>
</protein>
<dbReference type="OrthoDB" id="1108994at2759"/>